<evidence type="ECO:0000313" key="9">
    <source>
        <dbReference type="WBParaSite" id="Gr19_v10_g505.t1"/>
    </source>
</evidence>
<dbReference type="PANTHER" id="PTHR47323:SF4">
    <property type="entry name" value="FMRFAMIDE PEPTIDE RECEPTOR FRPR-18"/>
    <property type="match status" value="1"/>
</dbReference>
<evidence type="ECO:0000259" key="7">
    <source>
        <dbReference type="PROSITE" id="PS50262"/>
    </source>
</evidence>
<dbReference type="WBParaSite" id="Gr19_v10_g505.t1">
    <property type="protein sequence ID" value="Gr19_v10_g505.t1"/>
    <property type="gene ID" value="Gr19_v10_g505"/>
</dbReference>
<dbReference type="PROSITE" id="PS50262">
    <property type="entry name" value="G_PROTEIN_RECEP_F1_2"/>
    <property type="match status" value="1"/>
</dbReference>
<keyword evidence="5" id="KW-0807">Transducer</keyword>
<keyword evidence="8" id="KW-1185">Reference proteome</keyword>
<keyword evidence="5" id="KW-0675">Receptor</keyword>
<comment type="similarity">
    <text evidence="5">Belongs to the G-protein coupled receptor 1 family.</text>
</comment>
<dbReference type="CDD" id="cd14978">
    <property type="entry name" value="7tmA_FMRFamide_R-like"/>
    <property type="match status" value="1"/>
</dbReference>
<dbReference type="PROSITE" id="PS00237">
    <property type="entry name" value="G_PROTEIN_RECEP_F1_1"/>
    <property type="match status" value="1"/>
</dbReference>
<name>A0A914HYU3_GLORO</name>
<protein>
    <submittedName>
        <fullName evidence="9">G-protein coupled receptors family 1 profile domain-containing protein</fullName>
    </submittedName>
</protein>
<feature type="domain" description="G-protein coupled receptors family 1 profile" evidence="7">
    <location>
        <begin position="10"/>
        <end position="253"/>
    </location>
</feature>
<feature type="transmembrane region" description="Helical" evidence="6">
    <location>
        <begin position="43"/>
        <end position="63"/>
    </location>
</feature>
<keyword evidence="4 6" id="KW-0472">Membrane</keyword>
<dbReference type="PRINTS" id="PR00237">
    <property type="entry name" value="GPCRRHODOPSN"/>
</dbReference>
<dbReference type="InterPro" id="IPR000276">
    <property type="entry name" value="GPCR_Rhodpsn"/>
</dbReference>
<comment type="subcellular location">
    <subcellularLocation>
        <location evidence="1">Membrane</location>
    </subcellularLocation>
</comment>
<dbReference type="PROSITE" id="PS51257">
    <property type="entry name" value="PROKAR_LIPOPROTEIN"/>
    <property type="match status" value="1"/>
</dbReference>
<keyword evidence="2 5" id="KW-0812">Transmembrane</keyword>
<keyword evidence="3 6" id="KW-1133">Transmembrane helix</keyword>
<evidence type="ECO:0000256" key="2">
    <source>
        <dbReference type="ARBA" id="ARBA00022692"/>
    </source>
</evidence>
<evidence type="ECO:0000256" key="4">
    <source>
        <dbReference type="ARBA" id="ARBA00023136"/>
    </source>
</evidence>
<dbReference type="GO" id="GO:0004930">
    <property type="term" value="F:G protein-coupled receptor activity"/>
    <property type="evidence" value="ECO:0007669"/>
    <property type="project" value="UniProtKB-KW"/>
</dbReference>
<dbReference type="Pfam" id="PF00001">
    <property type="entry name" value="7tm_1"/>
    <property type="match status" value="1"/>
</dbReference>
<sequence length="253" mass="29451">MDTLRHILASSSLAMVVFGCFGNCLSAIIFLQRKTSINILLSALAFIDIGLLLFAIPVFILPTLDRWDGFITLESVQAIVVKFLYPVNLMFQTWSIYTIVLITAERWLAICRPLHVRSLCTSRTAKWSLLFTAIFSVLYNIVRFWEYSLSWTPDGSLFFERNLRDPTEHPFYVLWYYSMLFLVTHFLLPFGTIFTLNAVVCHRILRLRSVREQLTMKQRREHSTTTMYKNGLMFSRILWPLYAAAGHCRICPL</sequence>
<accession>A0A914HYU3</accession>
<organism evidence="8 9">
    <name type="scientific">Globodera rostochiensis</name>
    <name type="common">Golden nematode worm</name>
    <name type="synonym">Heterodera rostochiensis</name>
    <dbReference type="NCBI Taxonomy" id="31243"/>
    <lineage>
        <taxon>Eukaryota</taxon>
        <taxon>Metazoa</taxon>
        <taxon>Ecdysozoa</taxon>
        <taxon>Nematoda</taxon>
        <taxon>Chromadorea</taxon>
        <taxon>Rhabditida</taxon>
        <taxon>Tylenchina</taxon>
        <taxon>Tylenchomorpha</taxon>
        <taxon>Tylenchoidea</taxon>
        <taxon>Heteroderidae</taxon>
        <taxon>Heteroderinae</taxon>
        <taxon>Globodera</taxon>
    </lineage>
</organism>
<evidence type="ECO:0000256" key="5">
    <source>
        <dbReference type="RuleBase" id="RU000688"/>
    </source>
</evidence>
<evidence type="ECO:0000256" key="6">
    <source>
        <dbReference type="SAM" id="Phobius"/>
    </source>
</evidence>
<dbReference type="Proteomes" id="UP000887572">
    <property type="component" value="Unplaced"/>
</dbReference>
<evidence type="ECO:0000256" key="1">
    <source>
        <dbReference type="ARBA" id="ARBA00004370"/>
    </source>
</evidence>
<proteinExistence type="inferred from homology"/>
<dbReference type="SUPFAM" id="SSF81321">
    <property type="entry name" value="Family A G protein-coupled receptor-like"/>
    <property type="match status" value="1"/>
</dbReference>
<dbReference type="InterPro" id="IPR053352">
    <property type="entry name" value="FMRFamide_rcpt"/>
</dbReference>
<dbReference type="Gene3D" id="1.20.1070.10">
    <property type="entry name" value="Rhodopsin 7-helix transmembrane proteins"/>
    <property type="match status" value="1"/>
</dbReference>
<feature type="transmembrane region" description="Helical" evidence="6">
    <location>
        <begin position="125"/>
        <end position="145"/>
    </location>
</feature>
<dbReference type="AlphaFoldDB" id="A0A914HYU3"/>
<reference evidence="9" key="1">
    <citation type="submission" date="2022-11" db="UniProtKB">
        <authorList>
            <consortium name="WormBaseParasite"/>
        </authorList>
    </citation>
    <scope>IDENTIFICATION</scope>
</reference>
<evidence type="ECO:0000256" key="3">
    <source>
        <dbReference type="ARBA" id="ARBA00022989"/>
    </source>
</evidence>
<keyword evidence="5" id="KW-0297">G-protein coupled receptor</keyword>
<dbReference type="InterPro" id="IPR017452">
    <property type="entry name" value="GPCR_Rhodpsn_7TM"/>
</dbReference>
<dbReference type="GO" id="GO:0016020">
    <property type="term" value="C:membrane"/>
    <property type="evidence" value="ECO:0007669"/>
    <property type="project" value="UniProtKB-SubCell"/>
</dbReference>
<dbReference type="PANTHER" id="PTHR47323">
    <property type="entry name" value="FMRFAMIDE PEPTIDE RECEPTOR FAMILY-RELATED"/>
    <property type="match status" value="1"/>
</dbReference>
<feature type="transmembrane region" description="Helical" evidence="6">
    <location>
        <begin position="6"/>
        <end position="31"/>
    </location>
</feature>
<evidence type="ECO:0000313" key="8">
    <source>
        <dbReference type="Proteomes" id="UP000887572"/>
    </source>
</evidence>
<feature type="transmembrane region" description="Helical" evidence="6">
    <location>
        <begin position="174"/>
        <end position="201"/>
    </location>
</feature>